<dbReference type="EMBL" id="SPOI01000287">
    <property type="protein sequence ID" value="TIB29642.1"/>
    <property type="molecule type" value="Genomic_DNA"/>
</dbReference>
<accession>A0A4T0JPZ8</accession>
<comment type="similarity">
    <text evidence="1">Belongs to the ATG16 family.</text>
</comment>
<reference evidence="5 6" key="1">
    <citation type="submission" date="2019-03" db="EMBL/GenBank/DDBJ databases">
        <title>Sequencing 23 genomes of Wallemia ichthyophaga.</title>
        <authorList>
            <person name="Gostincar C."/>
        </authorList>
    </citation>
    <scope>NUCLEOTIDE SEQUENCE [LARGE SCALE GENOMIC DNA]</scope>
    <source>
        <strain evidence="5 6">EXF-6200</strain>
    </source>
</reference>
<sequence>MLLMTMMWIDQLRLNLLERDKKQSLNNFYTDNFKILLQQFIQLKQENLTLLKASETPLDSNENIQSAFIQSLQSQLHSYRDELTNFYKSQNIHNLKLLNLNELLRDKDNSLRAIEAENLSLKASVSRLTKAREDDFEGKRERERGIESLQDDLATLKLELDQVELRNQDLKNDNANLLQRWLDRMNDEAQHMNQSLPTNNAGAVSDMSTDDDFTDIDK</sequence>
<dbReference type="Gene3D" id="1.20.5.170">
    <property type="match status" value="1"/>
</dbReference>
<protein>
    <recommendedName>
        <fullName evidence="4">Autophagy-related protein 16 domain-containing protein</fullName>
    </recommendedName>
</protein>
<evidence type="ECO:0000256" key="2">
    <source>
        <dbReference type="SAM" id="Coils"/>
    </source>
</evidence>
<dbReference type="Proteomes" id="UP000310689">
    <property type="component" value="Unassembled WGS sequence"/>
</dbReference>
<proteinExistence type="inferred from homology"/>
<dbReference type="AlphaFoldDB" id="A0A4T0JPZ8"/>
<feature type="compositionally biased region" description="Polar residues" evidence="3">
    <location>
        <begin position="193"/>
        <end position="202"/>
    </location>
</feature>
<evidence type="ECO:0000256" key="3">
    <source>
        <dbReference type="SAM" id="MobiDB-lite"/>
    </source>
</evidence>
<feature type="region of interest" description="Disordered" evidence="3">
    <location>
        <begin position="193"/>
        <end position="218"/>
    </location>
</feature>
<feature type="compositionally biased region" description="Acidic residues" evidence="3">
    <location>
        <begin position="208"/>
        <end position="218"/>
    </location>
</feature>
<dbReference type="InterPro" id="IPR013923">
    <property type="entry name" value="Autophagy-rel_prot_16_dom"/>
</dbReference>
<evidence type="ECO:0000313" key="6">
    <source>
        <dbReference type="Proteomes" id="UP000310689"/>
    </source>
</evidence>
<dbReference type="OrthoDB" id="8949486at2759"/>
<gene>
    <name evidence="5" type="ORF">E3P86_03640</name>
</gene>
<feature type="domain" description="Autophagy-related protein 16" evidence="4">
    <location>
        <begin position="12"/>
        <end position="193"/>
    </location>
</feature>
<keyword evidence="2" id="KW-0175">Coiled coil</keyword>
<dbReference type="Pfam" id="PF08614">
    <property type="entry name" value="ATG16"/>
    <property type="match status" value="1"/>
</dbReference>
<organism evidence="5 6">
    <name type="scientific">Wallemia ichthyophaga</name>
    <dbReference type="NCBI Taxonomy" id="245174"/>
    <lineage>
        <taxon>Eukaryota</taxon>
        <taxon>Fungi</taxon>
        <taxon>Dikarya</taxon>
        <taxon>Basidiomycota</taxon>
        <taxon>Wallemiomycotina</taxon>
        <taxon>Wallemiomycetes</taxon>
        <taxon>Wallemiales</taxon>
        <taxon>Wallemiaceae</taxon>
        <taxon>Wallemia</taxon>
    </lineage>
</organism>
<comment type="caution">
    <text evidence="5">The sequence shown here is derived from an EMBL/GenBank/DDBJ whole genome shotgun (WGS) entry which is preliminary data.</text>
</comment>
<evidence type="ECO:0000256" key="1">
    <source>
        <dbReference type="ARBA" id="ARBA00005331"/>
    </source>
</evidence>
<feature type="coiled-coil region" evidence="2">
    <location>
        <begin position="97"/>
        <end position="180"/>
    </location>
</feature>
<evidence type="ECO:0000259" key="4">
    <source>
        <dbReference type="Pfam" id="PF08614"/>
    </source>
</evidence>
<evidence type="ECO:0000313" key="5">
    <source>
        <dbReference type="EMBL" id="TIB29642.1"/>
    </source>
</evidence>
<name>A0A4T0JPZ8_WALIC</name>